<organism evidence="1">
    <name type="scientific">Pantoea phage Survivor</name>
    <dbReference type="NCBI Taxonomy" id="3232176"/>
    <lineage>
        <taxon>Viruses</taxon>
        <taxon>Duplodnaviria</taxon>
        <taxon>Heunggongvirae</taxon>
        <taxon>Uroviricota</taxon>
        <taxon>Caudoviricetes</taxon>
    </lineage>
</organism>
<reference evidence="1" key="1">
    <citation type="submission" date="2024-06" db="EMBL/GenBank/DDBJ databases">
        <authorList>
            <person name="Gannavaram S."/>
            <person name="Nemani S."/>
            <person name="Datta M."/>
            <person name="Picchiottino A."/>
            <person name="Mereddy A."/>
            <person name="Gannavaram N."/>
            <person name="Honeycutt C."/>
            <person name="Tran D."/>
            <person name="Choi K."/>
            <person name="Srinivasan K."/>
            <person name="Johnson A."/>
        </authorList>
    </citation>
    <scope>NUCLEOTIDE SEQUENCE</scope>
</reference>
<dbReference type="EMBL" id="PP885733">
    <property type="protein sequence ID" value="XCN28176.1"/>
    <property type="molecule type" value="Genomic_DNA"/>
</dbReference>
<proteinExistence type="predicted"/>
<protein>
    <recommendedName>
        <fullName evidence="2">Neck protein</fullName>
    </recommendedName>
</protein>
<name>A0AAU8KXC9_9CAUD</name>
<evidence type="ECO:0008006" key="2">
    <source>
        <dbReference type="Google" id="ProtNLM"/>
    </source>
</evidence>
<evidence type="ECO:0000313" key="1">
    <source>
        <dbReference type="EMBL" id="XCN28176.1"/>
    </source>
</evidence>
<sequence>MAHPAVQQLDKSKHGKLVDFLNSSFKSMEIGGKNVIQSPDGEFLEYVLMDEQYFLDNWLAQFAIGQVGQTNYFNHQEWSDMTQGFTKGVIVLNADQQPVLIIRKFIDMDLGVNAQSYLDYYARQAAHAVFIPEKSEVDEIVNHFSEVAVALTGQNPDYDTLTALIPYEYYLAHGVDPTVVKQVIHIRDNFSYKGEKLDESSEILPKVEEILYKNARGGKLTTLEKDLISEITEDQFIFNDDTNIVDTNVQTTKAEQSPDDYDPMAD</sequence>
<accession>A0AAU8KXC9</accession>